<dbReference type="EMBL" id="AGQV01000001">
    <property type="protein sequence ID" value="EHH68750.1"/>
    <property type="molecule type" value="Genomic_DNA"/>
</dbReference>
<organism evidence="1 2">
    <name type="scientific">Gluconobacter morbifer G707</name>
    <dbReference type="NCBI Taxonomy" id="1088869"/>
    <lineage>
        <taxon>Bacteria</taxon>
        <taxon>Pseudomonadati</taxon>
        <taxon>Pseudomonadota</taxon>
        <taxon>Alphaproteobacteria</taxon>
        <taxon>Acetobacterales</taxon>
        <taxon>Acetobacteraceae</taxon>
        <taxon>Gluconobacter</taxon>
    </lineage>
</organism>
<dbReference type="Proteomes" id="UP000004949">
    <property type="component" value="Unassembled WGS sequence"/>
</dbReference>
<evidence type="ECO:0000313" key="2">
    <source>
        <dbReference type="Proteomes" id="UP000004949"/>
    </source>
</evidence>
<proteinExistence type="predicted"/>
<dbReference type="AlphaFoldDB" id="G6XEZ2"/>
<protein>
    <submittedName>
        <fullName evidence="1">Uncharacterized protein</fullName>
    </submittedName>
</protein>
<sequence>MPSRGISPTVRWGSARSMVSCAFMNILSGHFSGHDMI</sequence>
<evidence type="ECO:0000313" key="1">
    <source>
        <dbReference type="EMBL" id="EHH68750.1"/>
    </source>
</evidence>
<dbReference type="PATRIC" id="fig|1088869.3.peg.56"/>
<comment type="caution">
    <text evidence="1">The sequence shown here is derived from an EMBL/GenBank/DDBJ whole genome shotgun (WGS) entry which is preliminary data.</text>
</comment>
<reference evidence="1 2" key="1">
    <citation type="submission" date="2011-10" db="EMBL/GenBank/DDBJ databases">
        <title>Genome sequence of Gluconobacter morbifer G707, isolated from Drosophila gut.</title>
        <authorList>
            <person name="Lee W.-J."/>
            <person name="Kim E.-K."/>
        </authorList>
    </citation>
    <scope>NUCLEOTIDE SEQUENCE [LARGE SCALE GENOMIC DNA]</scope>
    <source>
        <strain evidence="1 2">G707</strain>
    </source>
</reference>
<accession>G6XEZ2</accession>
<name>G6XEZ2_9PROT</name>
<keyword evidence="2" id="KW-1185">Reference proteome</keyword>
<gene>
    <name evidence="1" type="ORF">GMO_00570</name>
</gene>
<dbReference type="STRING" id="1088869.GMO_00570"/>